<dbReference type="Gene3D" id="3.30.40.10">
    <property type="entry name" value="Zinc/RING finger domain, C3HC4 (zinc finger)"/>
    <property type="match status" value="1"/>
</dbReference>
<dbReference type="AlphaFoldDB" id="A0AAP0P661"/>
<comment type="caution">
    <text evidence="6">The sequence shown here is derived from an EMBL/GenBank/DDBJ whole genome shotgun (WGS) entry which is preliminary data.</text>
</comment>
<gene>
    <name evidence="6" type="ORF">Syun_017763</name>
</gene>
<reference evidence="6 7" key="1">
    <citation type="submission" date="2024-01" db="EMBL/GenBank/DDBJ databases">
        <title>Genome assemblies of Stephania.</title>
        <authorList>
            <person name="Yang L."/>
        </authorList>
    </citation>
    <scope>NUCLEOTIDE SEQUENCE [LARGE SCALE GENOMIC DNA]</scope>
    <source>
        <strain evidence="6">YNDBR</strain>
        <tissue evidence="6">Leaf</tissue>
    </source>
</reference>
<proteinExistence type="predicted"/>
<organism evidence="6 7">
    <name type="scientific">Stephania yunnanensis</name>
    <dbReference type="NCBI Taxonomy" id="152371"/>
    <lineage>
        <taxon>Eukaryota</taxon>
        <taxon>Viridiplantae</taxon>
        <taxon>Streptophyta</taxon>
        <taxon>Embryophyta</taxon>
        <taxon>Tracheophyta</taxon>
        <taxon>Spermatophyta</taxon>
        <taxon>Magnoliopsida</taxon>
        <taxon>Ranunculales</taxon>
        <taxon>Menispermaceae</taxon>
        <taxon>Menispermoideae</taxon>
        <taxon>Cissampelideae</taxon>
        <taxon>Stephania</taxon>
    </lineage>
</organism>
<keyword evidence="7" id="KW-1185">Reference proteome</keyword>
<keyword evidence="1" id="KW-0479">Metal-binding</keyword>
<dbReference type="SMART" id="SM00184">
    <property type="entry name" value="RING"/>
    <property type="match status" value="1"/>
</dbReference>
<dbReference type="PANTHER" id="PTHR47361:SF4">
    <property type="entry name" value="RING_U-BOX SUPERFAMILY PROTEIN"/>
    <property type="match status" value="1"/>
</dbReference>
<evidence type="ECO:0000313" key="6">
    <source>
        <dbReference type="EMBL" id="KAK9128966.1"/>
    </source>
</evidence>
<dbReference type="PROSITE" id="PS50089">
    <property type="entry name" value="ZF_RING_2"/>
    <property type="match status" value="1"/>
</dbReference>
<evidence type="ECO:0000256" key="1">
    <source>
        <dbReference type="ARBA" id="ARBA00022723"/>
    </source>
</evidence>
<evidence type="ECO:0000259" key="5">
    <source>
        <dbReference type="PROSITE" id="PS50089"/>
    </source>
</evidence>
<keyword evidence="2 4" id="KW-0863">Zinc-finger</keyword>
<dbReference type="PROSITE" id="PS00518">
    <property type="entry name" value="ZF_RING_1"/>
    <property type="match status" value="1"/>
</dbReference>
<dbReference type="GO" id="GO:0008270">
    <property type="term" value="F:zinc ion binding"/>
    <property type="evidence" value="ECO:0007669"/>
    <property type="project" value="UniProtKB-KW"/>
</dbReference>
<dbReference type="InterPro" id="IPR001841">
    <property type="entry name" value="Znf_RING"/>
</dbReference>
<evidence type="ECO:0000256" key="2">
    <source>
        <dbReference type="ARBA" id="ARBA00022771"/>
    </source>
</evidence>
<accession>A0AAP0P661</accession>
<dbReference type="InterPro" id="IPR013083">
    <property type="entry name" value="Znf_RING/FYVE/PHD"/>
</dbReference>
<dbReference type="Pfam" id="PF13639">
    <property type="entry name" value="zf-RING_2"/>
    <property type="match status" value="1"/>
</dbReference>
<dbReference type="Proteomes" id="UP001420932">
    <property type="component" value="Unassembled WGS sequence"/>
</dbReference>
<evidence type="ECO:0000256" key="4">
    <source>
        <dbReference type="PROSITE-ProRule" id="PRU00175"/>
    </source>
</evidence>
<evidence type="ECO:0000313" key="7">
    <source>
        <dbReference type="Proteomes" id="UP001420932"/>
    </source>
</evidence>
<dbReference type="PANTHER" id="PTHR47361">
    <property type="entry name" value="RING/U-BOX SUPERFAMILY PROTEIN"/>
    <property type="match status" value="1"/>
</dbReference>
<dbReference type="SUPFAM" id="SSF57850">
    <property type="entry name" value="RING/U-box"/>
    <property type="match status" value="1"/>
</dbReference>
<name>A0AAP0P661_9MAGN</name>
<evidence type="ECO:0000256" key="3">
    <source>
        <dbReference type="ARBA" id="ARBA00022833"/>
    </source>
</evidence>
<feature type="domain" description="RING-type" evidence="5">
    <location>
        <begin position="52"/>
        <end position="95"/>
    </location>
</feature>
<keyword evidence="3" id="KW-0862">Zinc</keyword>
<protein>
    <recommendedName>
        <fullName evidence="5">RING-type domain-containing protein</fullName>
    </recommendedName>
</protein>
<dbReference type="InterPro" id="IPR017907">
    <property type="entry name" value="Znf_RING_CS"/>
</dbReference>
<dbReference type="EMBL" id="JBBNAF010000007">
    <property type="protein sequence ID" value="KAK9128966.1"/>
    <property type="molecule type" value="Genomic_DNA"/>
</dbReference>
<sequence>MDEFASGVASLSLKDQVLLDFGEDARKGVTVAAAASSTSSSLSSTSSSSSCCAICLEKIELQEIALVKGCEHAYCVMCILRWATYSKNPICPQCKYPFESLILHRALDGGIQDYMQEESVCLLLRANWFEPLLIVAREEVTDEHEEYYPYEEDDDDDGMDDFYVCGSSSLRIGNRRWGSNGYVSTGRREARPVVMNVSHILIMPVRLEQLPTKGKKSKSEMDEELNGQ</sequence>